<evidence type="ECO:0000256" key="1">
    <source>
        <dbReference type="SAM" id="SignalP"/>
    </source>
</evidence>
<name>A0ABP1QVW6_9HEXA</name>
<organism evidence="2 3">
    <name type="scientific">Orchesella dallaii</name>
    <dbReference type="NCBI Taxonomy" id="48710"/>
    <lineage>
        <taxon>Eukaryota</taxon>
        <taxon>Metazoa</taxon>
        <taxon>Ecdysozoa</taxon>
        <taxon>Arthropoda</taxon>
        <taxon>Hexapoda</taxon>
        <taxon>Collembola</taxon>
        <taxon>Entomobryomorpha</taxon>
        <taxon>Entomobryoidea</taxon>
        <taxon>Orchesellidae</taxon>
        <taxon>Orchesellinae</taxon>
        <taxon>Orchesella</taxon>
    </lineage>
</organism>
<feature type="chain" id="PRO_5046059950" evidence="1">
    <location>
        <begin position="28"/>
        <end position="93"/>
    </location>
</feature>
<sequence length="93" mass="10884">MGQMHISRTLLILGIVVLGEWSRMVQSVTTEQDLTLTAKEKRALDQNLKWRKENNMDTILTEDFSELERDYPFQIDYQDKEGSTFVCIKLSNE</sequence>
<keyword evidence="3" id="KW-1185">Reference proteome</keyword>
<keyword evidence="1" id="KW-0732">Signal</keyword>
<proteinExistence type="predicted"/>
<dbReference type="Gene3D" id="3.40.525.10">
    <property type="entry name" value="CRAL-TRIO lipid binding domain"/>
    <property type="match status" value="1"/>
</dbReference>
<reference evidence="2 3" key="1">
    <citation type="submission" date="2024-08" db="EMBL/GenBank/DDBJ databases">
        <authorList>
            <person name="Cucini C."/>
            <person name="Frati F."/>
        </authorList>
    </citation>
    <scope>NUCLEOTIDE SEQUENCE [LARGE SCALE GENOMIC DNA]</scope>
</reference>
<gene>
    <name evidence="2" type="ORF">ODALV1_LOCUS15869</name>
</gene>
<evidence type="ECO:0000313" key="3">
    <source>
        <dbReference type="Proteomes" id="UP001642540"/>
    </source>
</evidence>
<dbReference type="EMBL" id="CAXLJM020000049">
    <property type="protein sequence ID" value="CAL8112988.1"/>
    <property type="molecule type" value="Genomic_DNA"/>
</dbReference>
<dbReference type="Proteomes" id="UP001642540">
    <property type="component" value="Unassembled WGS sequence"/>
</dbReference>
<accession>A0ABP1QVW6</accession>
<evidence type="ECO:0000313" key="2">
    <source>
        <dbReference type="EMBL" id="CAL8112988.1"/>
    </source>
</evidence>
<dbReference type="InterPro" id="IPR036865">
    <property type="entry name" value="CRAL-TRIO_dom_sf"/>
</dbReference>
<comment type="caution">
    <text evidence="2">The sequence shown here is derived from an EMBL/GenBank/DDBJ whole genome shotgun (WGS) entry which is preliminary data.</text>
</comment>
<feature type="signal peptide" evidence="1">
    <location>
        <begin position="1"/>
        <end position="27"/>
    </location>
</feature>
<protein>
    <submittedName>
        <fullName evidence="2">Uncharacterized protein</fullName>
    </submittedName>
</protein>